<proteinExistence type="predicted"/>
<reference evidence="1" key="1">
    <citation type="submission" date="2021-09" db="EMBL/GenBank/DDBJ databases">
        <title>The genome of Mauremys mutica provides insights into the evolution of semi-aquatic lifestyle.</title>
        <authorList>
            <person name="Gong S."/>
            <person name="Gao Y."/>
        </authorList>
    </citation>
    <scope>NUCLEOTIDE SEQUENCE</scope>
    <source>
        <strain evidence="1">MM-2020</strain>
        <tissue evidence="1">Muscle</tissue>
    </source>
</reference>
<organism evidence="1 2">
    <name type="scientific">Mauremys mutica</name>
    <name type="common">yellowpond turtle</name>
    <dbReference type="NCBI Taxonomy" id="74926"/>
    <lineage>
        <taxon>Eukaryota</taxon>
        <taxon>Metazoa</taxon>
        <taxon>Chordata</taxon>
        <taxon>Craniata</taxon>
        <taxon>Vertebrata</taxon>
        <taxon>Euteleostomi</taxon>
        <taxon>Archelosauria</taxon>
        <taxon>Testudinata</taxon>
        <taxon>Testudines</taxon>
        <taxon>Cryptodira</taxon>
        <taxon>Durocryptodira</taxon>
        <taxon>Testudinoidea</taxon>
        <taxon>Geoemydidae</taxon>
        <taxon>Geoemydinae</taxon>
        <taxon>Mauremys</taxon>
    </lineage>
</organism>
<gene>
    <name evidence="1" type="ORF">KIL84_015065</name>
</gene>
<accession>A0A9D3XMX2</accession>
<name>A0A9D3XMX2_9SAUR</name>
<dbReference type="EMBL" id="JAHDVG010000465">
    <property type="protein sequence ID" value="KAH1184449.1"/>
    <property type="molecule type" value="Genomic_DNA"/>
</dbReference>
<dbReference type="Proteomes" id="UP000827986">
    <property type="component" value="Unassembled WGS sequence"/>
</dbReference>
<evidence type="ECO:0000313" key="1">
    <source>
        <dbReference type="EMBL" id="KAH1184449.1"/>
    </source>
</evidence>
<sequence>MNLAFCYIFQISLCGHSKMTESCLQNIVIQNVMQLSVLAQARRKPENIGLQPANLLWRKLLGLREFILFYTSRASCGDGETKGADITLECSPPPSCSRNACGGDTHT</sequence>
<evidence type="ECO:0000313" key="2">
    <source>
        <dbReference type="Proteomes" id="UP000827986"/>
    </source>
</evidence>
<comment type="caution">
    <text evidence="1">The sequence shown here is derived from an EMBL/GenBank/DDBJ whole genome shotgun (WGS) entry which is preliminary data.</text>
</comment>
<keyword evidence="2" id="KW-1185">Reference proteome</keyword>
<protein>
    <submittedName>
        <fullName evidence="1">Uncharacterized protein</fullName>
    </submittedName>
</protein>
<dbReference type="AlphaFoldDB" id="A0A9D3XMX2"/>